<reference evidence="2 3" key="1">
    <citation type="submission" date="2023-11" db="EMBL/GenBank/DDBJ databases">
        <title>Gilvimarinus fulvus sp. nov., isolated from the surface of Kelp.</title>
        <authorList>
            <person name="Sun Y.Y."/>
            <person name="Gong Y."/>
            <person name="Du Z.J."/>
        </authorList>
    </citation>
    <scope>NUCLEOTIDE SEQUENCE [LARGE SCALE GENOMIC DNA]</scope>
    <source>
        <strain evidence="2 3">SDUM040013</strain>
    </source>
</reference>
<feature type="transmembrane region" description="Helical" evidence="1">
    <location>
        <begin position="51"/>
        <end position="75"/>
    </location>
</feature>
<protein>
    <submittedName>
        <fullName evidence="2">Uncharacterized protein</fullName>
    </submittedName>
</protein>
<sequence length="87" mass="9324">MPAGEVAGELLGGIFRLLGYLLIDIVFDVLVRGLGTLVCKLFSKRVNSDGFLVVLVGLFVWLVIIIVAVAVYGYVTKPIAADNITTN</sequence>
<accession>A0ABU4RWR6</accession>
<organism evidence="2 3">
    <name type="scientific">Gilvimarinus gilvus</name>
    <dbReference type="NCBI Taxonomy" id="3058038"/>
    <lineage>
        <taxon>Bacteria</taxon>
        <taxon>Pseudomonadati</taxon>
        <taxon>Pseudomonadota</taxon>
        <taxon>Gammaproteobacteria</taxon>
        <taxon>Cellvibrionales</taxon>
        <taxon>Cellvibrionaceae</taxon>
        <taxon>Gilvimarinus</taxon>
    </lineage>
</organism>
<evidence type="ECO:0000313" key="2">
    <source>
        <dbReference type="EMBL" id="MDX6848691.1"/>
    </source>
</evidence>
<keyword evidence="1" id="KW-0472">Membrane</keyword>
<keyword evidence="1" id="KW-1133">Transmembrane helix</keyword>
<feature type="transmembrane region" description="Helical" evidence="1">
    <location>
        <begin position="17"/>
        <end position="39"/>
    </location>
</feature>
<evidence type="ECO:0000313" key="3">
    <source>
        <dbReference type="Proteomes" id="UP001273505"/>
    </source>
</evidence>
<dbReference type="Proteomes" id="UP001273505">
    <property type="component" value="Unassembled WGS sequence"/>
</dbReference>
<evidence type="ECO:0000256" key="1">
    <source>
        <dbReference type="SAM" id="Phobius"/>
    </source>
</evidence>
<keyword evidence="1" id="KW-0812">Transmembrane</keyword>
<name>A0ABU4RWR6_9GAMM</name>
<keyword evidence="3" id="KW-1185">Reference proteome</keyword>
<gene>
    <name evidence="2" type="ORF">SCD92_04925</name>
</gene>
<proteinExistence type="predicted"/>
<dbReference type="RefSeq" id="WP_302724106.1">
    <property type="nucleotide sequence ID" value="NZ_JAULRU010000731.1"/>
</dbReference>
<comment type="caution">
    <text evidence="2">The sequence shown here is derived from an EMBL/GenBank/DDBJ whole genome shotgun (WGS) entry which is preliminary data.</text>
</comment>
<dbReference type="EMBL" id="JAXAFO010000006">
    <property type="protein sequence ID" value="MDX6848691.1"/>
    <property type="molecule type" value="Genomic_DNA"/>
</dbReference>